<name>A0A370K781_9GAMM</name>
<dbReference type="EMBL" id="QQSY01000002">
    <property type="protein sequence ID" value="RDI98518.1"/>
    <property type="molecule type" value="Genomic_DNA"/>
</dbReference>
<dbReference type="AlphaFoldDB" id="A0A370K781"/>
<evidence type="ECO:0000259" key="6">
    <source>
        <dbReference type="PROSITE" id="PS51935"/>
    </source>
</evidence>
<keyword evidence="8" id="KW-1185">Reference proteome</keyword>
<evidence type="ECO:0000256" key="1">
    <source>
        <dbReference type="ARBA" id="ARBA00007074"/>
    </source>
</evidence>
<dbReference type="InterPro" id="IPR038765">
    <property type="entry name" value="Papain-like_cys_pep_sf"/>
</dbReference>
<reference evidence="7 8" key="1">
    <citation type="submission" date="2018-07" db="EMBL/GenBank/DDBJ databases">
        <title>Dyella solisilvae sp. nov., isolated from the pine and broad-leaved mixed forest soil.</title>
        <authorList>
            <person name="Gao Z."/>
            <person name="Qiu L."/>
        </authorList>
    </citation>
    <scope>NUCLEOTIDE SEQUENCE [LARGE SCALE GENOMIC DNA]</scope>
    <source>
        <strain evidence="7 8">DHG54</strain>
    </source>
</reference>
<feature type="chain" id="PRO_5016993743" evidence="5">
    <location>
        <begin position="23"/>
        <end position="468"/>
    </location>
</feature>
<dbReference type="InterPro" id="IPR039439">
    <property type="entry name" value="SH3b1_dom"/>
</dbReference>
<dbReference type="Pfam" id="PF12913">
    <property type="entry name" value="SH3_6"/>
    <property type="match status" value="1"/>
</dbReference>
<evidence type="ECO:0000256" key="2">
    <source>
        <dbReference type="ARBA" id="ARBA00022670"/>
    </source>
</evidence>
<dbReference type="GO" id="GO:0008234">
    <property type="term" value="F:cysteine-type peptidase activity"/>
    <property type="evidence" value="ECO:0007669"/>
    <property type="project" value="UniProtKB-KW"/>
</dbReference>
<dbReference type="Proteomes" id="UP000254711">
    <property type="component" value="Unassembled WGS sequence"/>
</dbReference>
<dbReference type="RefSeq" id="WP_114824608.1">
    <property type="nucleotide sequence ID" value="NZ_QQSY01000002.1"/>
</dbReference>
<gene>
    <name evidence="7" type="ORF">DVT68_08270</name>
</gene>
<dbReference type="OrthoDB" id="9808890at2"/>
<comment type="caution">
    <text evidence="7">The sequence shown here is derived from an EMBL/GenBank/DDBJ whole genome shotgun (WGS) entry which is preliminary data.</text>
</comment>
<sequence length="468" mass="51493">MRWFPVMALCLAAVLVATPVAARTAPDSLPVPPSGVIGIGDDAMLSADYWIRQLAQPERVLLDADAIATQNARLFRLDPSMRDLHALPPALSREQVLQWINNISQLPKKPLYDEQGRKVPAATLQGITAQLALDRVAATQPTRYGLIVRRSALRSFPTDLRVFSSNDDIDIDRFQETAEFPGTPVVIAHESLDGQWLFVLSPRYAAWTRRDNVAEGGAAEVFAYAGKQPRRVVTGASVRTVFTEEQPALSQLQLDMGVAVPWLVDHPADQPVNGESPYSSHVVELPLRTPQGGLAFSPVLLQRQADTADHYLPLTEANILRQAFKFLGERYGWGHAYDGRDCSGFVSDVYRSMGVQMPRDTSRQEGSPALAHQSFSASDGHDVRMKAVAALKVGDLVYIPGHVMMVIGQRDGQPYVIHDTTGIRYRDGQGGLRQVKLNAVSVTPLLPLMLDDAHSYVDRMTAIVHIRP</sequence>
<dbReference type="Gene3D" id="3.90.1720.10">
    <property type="entry name" value="endopeptidase domain like (from Nostoc punctiforme)"/>
    <property type="match status" value="1"/>
</dbReference>
<keyword evidence="4" id="KW-0788">Thiol protease</keyword>
<evidence type="ECO:0000256" key="3">
    <source>
        <dbReference type="ARBA" id="ARBA00022801"/>
    </source>
</evidence>
<keyword evidence="5" id="KW-0732">Signal</keyword>
<feature type="domain" description="NlpC/P60" evidence="6">
    <location>
        <begin position="313"/>
        <end position="457"/>
    </location>
</feature>
<protein>
    <submittedName>
        <fullName evidence="7">NlpC-P60 family protein</fullName>
    </submittedName>
</protein>
<dbReference type="InterPro" id="IPR000064">
    <property type="entry name" value="NLP_P60_dom"/>
</dbReference>
<proteinExistence type="inferred from homology"/>
<dbReference type="InterPro" id="IPR027017">
    <property type="entry name" value="P60_peptidase_YkfC"/>
</dbReference>
<accession>A0A370K781</accession>
<dbReference type="PROSITE" id="PS51935">
    <property type="entry name" value="NLPC_P60"/>
    <property type="match status" value="1"/>
</dbReference>
<evidence type="ECO:0000256" key="4">
    <source>
        <dbReference type="ARBA" id="ARBA00022807"/>
    </source>
</evidence>
<keyword evidence="2" id="KW-0645">Protease</keyword>
<organism evidence="7 8">
    <name type="scientific">Dyella solisilvae</name>
    <dbReference type="NCBI Taxonomy" id="1920168"/>
    <lineage>
        <taxon>Bacteria</taxon>
        <taxon>Pseudomonadati</taxon>
        <taxon>Pseudomonadota</taxon>
        <taxon>Gammaproteobacteria</taxon>
        <taxon>Lysobacterales</taxon>
        <taxon>Rhodanobacteraceae</taxon>
        <taxon>Dyella</taxon>
    </lineage>
</organism>
<evidence type="ECO:0000256" key="5">
    <source>
        <dbReference type="SAM" id="SignalP"/>
    </source>
</evidence>
<evidence type="ECO:0000313" key="8">
    <source>
        <dbReference type="Proteomes" id="UP000254711"/>
    </source>
</evidence>
<dbReference type="SUPFAM" id="SSF54001">
    <property type="entry name" value="Cysteine proteinases"/>
    <property type="match status" value="1"/>
</dbReference>
<comment type="similarity">
    <text evidence="1">Belongs to the peptidase C40 family.</text>
</comment>
<feature type="signal peptide" evidence="5">
    <location>
        <begin position="1"/>
        <end position="22"/>
    </location>
</feature>
<dbReference type="PIRSF" id="PIRSF019015">
    <property type="entry name" value="P60_peptidase_YkfC"/>
    <property type="match status" value="1"/>
</dbReference>
<dbReference type="Pfam" id="PF00877">
    <property type="entry name" value="NLPC_P60"/>
    <property type="match status" value="1"/>
</dbReference>
<keyword evidence="3" id="KW-0378">Hydrolase</keyword>
<evidence type="ECO:0000313" key="7">
    <source>
        <dbReference type="EMBL" id="RDI98518.1"/>
    </source>
</evidence>
<dbReference type="GO" id="GO:0006508">
    <property type="term" value="P:proteolysis"/>
    <property type="evidence" value="ECO:0007669"/>
    <property type="project" value="UniProtKB-KW"/>
</dbReference>